<dbReference type="InParanoid" id="G4ZSN6"/>
<evidence type="ECO:0000259" key="2">
    <source>
        <dbReference type="PROSITE" id="PS50966"/>
    </source>
</evidence>
<dbReference type="PROSITE" id="PS50966">
    <property type="entry name" value="ZF_SWIM"/>
    <property type="match status" value="1"/>
</dbReference>
<dbReference type="Pfam" id="PF04434">
    <property type="entry name" value="SWIM"/>
    <property type="match status" value="1"/>
</dbReference>
<dbReference type="AlphaFoldDB" id="G4ZSN6"/>
<feature type="domain" description="SWIM-type" evidence="2">
    <location>
        <begin position="74"/>
        <end position="106"/>
    </location>
</feature>
<reference evidence="3 4" key="1">
    <citation type="journal article" date="2006" name="Science">
        <title>Phytophthora genome sequences uncover evolutionary origins and mechanisms of pathogenesis.</title>
        <authorList>
            <person name="Tyler B.M."/>
            <person name="Tripathy S."/>
            <person name="Zhang X."/>
            <person name="Dehal P."/>
            <person name="Jiang R.H."/>
            <person name="Aerts A."/>
            <person name="Arredondo F.D."/>
            <person name="Baxter L."/>
            <person name="Bensasson D."/>
            <person name="Beynon J.L."/>
            <person name="Chapman J."/>
            <person name="Damasceno C.M."/>
            <person name="Dorrance A.E."/>
            <person name="Dou D."/>
            <person name="Dickerman A.W."/>
            <person name="Dubchak I.L."/>
            <person name="Garbelotto M."/>
            <person name="Gijzen M."/>
            <person name="Gordon S.G."/>
            <person name="Govers F."/>
            <person name="Grunwald N.J."/>
            <person name="Huang W."/>
            <person name="Ivors K.L."/>
            <person name="Jones R.W."/>
            <person name="Kamoun S."/>
            <person name="Krampis K."/>
            <person name="Lamour K.H."/>
            <person name="Lee M.K."/>
            <person name="McDonald W.H."/>
            <person name="Medina M."/>
            <person name="Meijer H.J."/>
            <person name="Nordberg E.K."/>
            <person name="Maclean D.J."/>
            <person name="Ospina-Giraldo M.D."/>
            <person name="Morris P.F."/>
            <person name="Phuntumart V."/>
            <person name="Putnam N.H."/>
            <person name="Rash S."/>
            <person name="Rose J.K."/>
            <person name="Sakihama Y."/>
            <person name="Salamov A.A."/>
            <person name="Savidor A."/>
            <person name="Scheuring C.F."/>
            <person name="Smith B.M."/>
            <person name="Sobral B.W."/>
            <person name="Terry A."/>
            <person name="Torto-Alalibo T.A."/>
            <person name="Win J."/>
            <person name="Xu Z."/>
            <person name="Zhang H."/>
            <person name="Grigoriev I.V."/>
            <person name="Rokhsar D.S."/>
            <person name="Boore J.L."/>
        </authorList>
    </citation>
    <scope>NUCLEOTIDE SEQUENCE [LARGE SCALE GENOMIC DNA]</scope>
    <source>
        <strain evidence="3 4">P6497</strain>
    </source>
</reference>
<dbReference type="GO" id="GO:0008270">
    <property type="term" value="F:zinc ion binding"/>
    <property type="evidence" value="ECO:0007669"/>
    <property type="project" value="UniProtKB-KW"/>
</dbReference>
<feature type="non-terminal residue" evidence="3">
    <location>
        <position position="120"/>
    </location>
</feature>
<sequence>AKHVRSSYFTAGNTTTNRLEASWRQMKRLLNLTTTLDKCLAGIFLYQNTIMRNLRLIEQDETHAVVLNRSGTRFRCRLDASHCNCQYFATFRLPCAHVMFIVLEELGIERLPASMVAERW</sequence>
<dbReference type="InterPro" id="IPR052579">
    <property type="entry name" value="Zinc_finger_SWIM"/>
</dbReference>
<dbReference type="EMBL" id="JH159156">
    <property type="protein sequence ID" value="EGZ14258.1"/>
    <property type="molecule type" value="Genomic_DNA"/>
</dbReference>
<name>G4ZSN6_PHYSP</name>
<keyword evidence="4" id="KW-1185">Reference proteome</keyword>
<protein>
    <recommendedName>
        <fullName evidence="2">SWIM-type domain-containing protein</fullName>
    </recommendedName>
</protein>
<organism evidence="3 4">
    <name type="scientific">Phytophthora sojae (strain P6497)</name>
    <name type="common">Soybean stem and root rot agent</name>
    <name type="synonym">Phytophthora megasperma f. sp. glycines</name>
    <dbReference type="NCBI Taxonomy" id="1094619"/>
    <lineage>
        <taxon>Eukaryota</taxon>
        <taxon>Sar</taxon>
        <taxon>Stramenopiles</taxon>
        <taxon>Oomycota</taxon>
        <taxon>Peronosporomycetes</taxon>
        <taxon>Peronosporales</taxon>
        <taxon>Peronosporaceae</taxon>
        <taxon>Phytophthora</taxon>
    </lineage>
</organism>
<dbReference type="KEGG" id="psoj:PHYSODRAFT_434216"/>
<dbReference type="Proteomes" id="UP000002640">
    <property type="component" value="Unassembled WGS sequence"/>
</dbReference>
<evidence type="ECO:0000313" key="3">
    <source>
        <dbReference type="EMBL" id="EGZ14258.1"/>
    </source>
</evidence>
<gene>
    <name evidence="3" type="ORF">PHYSODRAFT_434216</name>
</gene>
<evidence type="ECO:0000313" key="4">
    <source>
        <dbReference type="Proteomes" id="UP000002640"/>
    </source>
</evidence>
<dbReference type="RefSeq" id="XP_009531687.1">
    <property type="nucleotide sequence ID" value="XM_009533392.1"/>
</dbReference>
<dbReference type="GeneID" id="20652418"/>
<dbReference type="PANTHER" id="PTHR31569">
    <property type="entry name" value="SWIM-TYPE DOMAIN-CONTAINING PROTEIN"/>
    <property type="match status" value="1"/>
</dbReference>
<feature type="non-terminal residue" evidence="3">
    <location>
        <position position="1"/>
    </location>
</feature>
<dbReference type="InterPro" id="IPR007527">
    <property type="entry name" value="Znf_SWIM"/>
</dbReference>
<keyword evidence="1" id="KW-0479">Metal-binding</keyword>
<proteinExistence type="predicted"/>
<keyword evidence="1" id="KW-0863">Zinc-finger</keyword>
<dbReference type="PANTHER" id="PTHR31569:SF4">
    <property type="entry name" value="SWIM-TYPE DOMAIN-CONTAINING PROTEIN"/>
    <property type="match status" value="1"/>
</dbReference>
<evidence type="ECO:0000256" key="1">
    <source>
        <dbReference type="PROSITE-ProRule" id="PRU00325"/>
    </source>
</evidence>
<accession>G4ZSN6</accession>
<keyword evidence="1" id="KW-0862">Zinc</keyword>